<evidence type="ECO:0000313" key="2">
    <source>
        <dbReference type="Proteomes" id="UP000654345"/>
    </source>
</evidence>
<reference evidence="1 2" key="1">
    <citation type="journal article" date="2021" name="Int. J. Syst. Evol. Microbiol.">
        <title>Reticulibacter mediterranei gen. nov., sp. nov., within the new family Reticulibacteraceae fam. nov., and Ktedonospora formicarum gen. nov., sp. nov., Ktedonobacter robiniae sp. nov., Dictyobacter formicarum sp. nov. and Dictyobacter arantiisoli sp. nov., belonging to the class Ktedonobacteria.</title>
        <authorList>
            <person name="Yabe S."/>
            <person name="Zheng Y."/>
            <person name="Wang C.M."/>
            <person name="Sakai Y."/>
            <person name="Abe K."/>
            <person name="Yokota A."/>
            <person name="Donadio S."/>
            <person name="Cavaletti L."/>
            <person name="Monciardini P."/>
        </authorList>
    </citation>
    <scope>NUCLEOTIDE SEQUENCE [LARGE SCALE GENOMIC DNA]</scope>
    <source>
        <strain evidence="1 2">SOSP1-30</strain>
    </source>
</reference>
<dbReference type="EMBL" id="BNJG01000003">
    <property type="protein sequence ID" value="GHO58232.1"/>
    <property type="molecule type" value="Genomic_DNA"/>
</dbReference>
<evidence type="ECO:0008006" key="3">
    <source>
        <dbReference type="Google" id="ProtNLM"/>
    </source>
</evidence>
<protein>
    <recommendedName>
        <fullName evidence="3">Tetratricopeptide repeat protein</fullName>
    </recommendedName>
</protein>
<dbReference type="SUPFAM" id="SSF48452">
    <property type="entry name" value="TPR-like"/>
    <property type="match status" value="1"/>
</dbReference>
<dbReference type="Gene3D" id="1.25.40.10">
    <property type="entry name" value="Tetratricopeptide repeat domain"/>
    <property type="match status" value="1"/>
</dbReference>
<accession>A0ABQ3V0A7</accession>
<sequence length="141" mass="15470">MTGTTQSDHAYLERLFTQALQNYQRFGRSAGECFHEELRGLAPDSPYTGMLDGVVCALEGAYDQALAAYNQALEHGPDTLMSVYVLKGIGLLLMTGNYREAVTAFAQAAKLLPRVQVFAKNKNKAMRVLEGMIPWPGSARP</sequence>
<gene>
    <name evidence="1" type="ORF">KSB_67070</name>
</gene>
<keyword evidence="2" id="KW-1185">Reference proteome</keyword>
<proteinExistence type="predicted"/>
<organism evidence="1 2">
    <name type="scientific">Ktedonobacter robiniae</name>
    <dbReference type="NCBI Taxonomy" id="2778365"/>
    <lineage>
        <taxon>Bacteria</taxon>
        <taxon>Bacillati</taxon>
        <taxon>Chloroflexota</taxon>
        <taxon>Ktedonobacteria</taxon>
        <taxon>Ktedonobacterales</taxon>
        <taxon>Ktedonobacteraceae</taxon>
        <taxon>Ktedonobacter</taxon>
    </lineage>
</organism>
<comment type="caution">
    <text evidence="1">The sequence shown here is derived from an EMBL/GenBank/DDBJ whole genome shotgun (WGS) entry which is preliminary data.</text>
</comment>
<name>A0ABQ3V0A7_9CHLR</name>
<evidence type="ECO:0000313" key="1">
    <source>
        <dbReference type="EMBL" id="GHO58232.1"/>
    </source>
</evidence>
<dbReference type="Proteomes" id="UP000654345">
    <property type="component" value="Unassembled WGS sequence"/>
</dbReference>
<dbReference type="InterPro" id="IPR011990">
    <property type="entry name" value="TPR-like_helical_dom_sf"/>
</dbReference>